<name>C1E849_MICCC</name>
<accession>C1E849</accession>
<dbReference type="STRING" id="296587.C1E849"/>
<evidence type="ECO:0000259" key="3">
    <source>
        <dbReference type="PROSITE" id="PS51788"/>
    </source>
</evidence>
<dbReference type="SUPFAM" id="SSF88697">
    <property type="entry name" value="PUA domain-like"/>
    <property type="match status" value="1"/>
</dbReference>
<feature type="domain" description="CULT" evidence="3">
    <location>
        <begin position="294"/>
        <end position="451"/>
    </location>
</feature>
<evidence type="ECO:0000259" key="2">
    <source>
        <dbReference type="PROSITE" id="PS51787"/>
    </source>
</evidence>
<dbReference type="CDD" id="cd15777">
    <property type="entry name" value="CRBN_C_like"/>
    <property type="match status" value="1"/>
</dbReference>
<dbReference type="Gene3D" id="1.20.58.1480">
    <property type="match status" value="1"/>
</dbReference>
<evidence type="ECO:0008006" key="6">
    <source>
        <dbReference type="Google" id="ProtNLM"/>
    </source>
</evidence>
<feature type="compositionally biased region" description="Low complexity" evidence="1">
    <location>
        <begin position="411"/>
        <end position="424"/>
    </location>
</feature>
<sequence length="515" mass="55293">MEAGEEEAGYGAFLRAMPTAHTYLGEVRDLPGNSDIRYELARSGGPLRCNLPLLPLSHQVLFPGDTLPLMIPSDDPLTQRLVHRAMAAPPPLKGLFCALTFVPEMYDVASEDPRGVVGTVMEIRQVSVEDDAREDSALSVVARGILRLRIVDLDWIHYLARHPVGLRPVAVRSATSVDVECDVIPEETFPRRPALPATAFGKNSPALPLTPHSASVYEAFDAVRLAERVRRTPFVALTVKDVASLPKDPESLSYAVASRLPLDACERWRLLATETTTERTRLLLRLLSEKEACDLSLTCRRCGVAVANMSDIVVVSDGGATGSYVNPGGIVHDMVTVEPRHAGRTLRLHGDPSAEHSWFPGYRWTIATCGTCGVHMGWRFTPEREGSRVGSSGGDGDQLGAQLESFEPRSATGAFDDGDAGAPARTEWPGGRIVGTGEFYGILRSATVAAEDGVGQSRLRVPPTWPEGVDVVVDESQSDTSEGEDDDVGDDVDGSDGGDGGDGGDEATREDPCVD</sequence>
<dbReference type="SMART" id="SM00464">
    <property type="entry name" value="LON"/>
    <property type="match status" value="1"/>
</dbReference>
<evidence type="ECO:0000313" key="4">
    <source>
        <dbReference type="EMBL" id="ACO64451.1"/>
    </source>
</evidence>
<dbReference type="Proteomes" id="UP000002009">
    <property type="component" value="Chromosome 6"/>
</dbReference>
<dbReference type="InterPro" id="IPR015947">
    <property type="entry name" value="PUA-like_sf"/>
</dbReference>
<evidence type="ECO:0000313" key="5">
    <source>
        <dbReference type="Proteomes" id="UP000002009"/>
    </source>
</evidence>
<dbReference type="EMBL" id="CP001327">
    <property type="protein sequence ID" value="ACO64451.1"/>
    <property type="molecule type" value="Genomic_DNA"/>
</dbReference>
<reference evidence="4 5" key="1">
    <citation type="journal article" date="2009" name="Science">
        <title>Green evolution and dynamic adaptations revealed by genomes of the marine picoeukaryotes Micromonas.</title>
        <authorList>
            <person name="Worden A.Z."/>
            <person name="Lee J.H."/>
            <person name="Mock T."/>
            <person name="Rouze P."/>
            <person name="Simmons M.P."/>
            <person name="Aerts A.L."/>
            <person name="Allen A.E."/>
            <person name="Cuvelier M.L."/>
            <person name="Derelle E."/>
            <person name="Everett M.V."/>
            <person name="Foulon E."/>
            <person name="Grimwood J."/>
            <person name="Gundlach H."/>
            <person name="Henrissat B."/>
            <person name="Napoli C."/>
            <person name="McDonald S.M."/>
            <person name="Parker M.S."/>
            <person name="Rombauts S."/>
            <person name="Salamov A."/>
            <person name="Von Dassow P."/>
            <person name="Badger J.H."/>
            <person name="Coutinho P.M."/>
            <person name="Demir E."/>
            <person name="Dubchak I."/>
            <person name="Gentemann C."/>
            <person name="Eikrem W."/>
            <person name="Gready J.E."/>
            <person name="John U."/>
            <person name="Lanier W."/>
            <person name="Lindquist E.A."/>
            <person name="Lucas S."/>
            <person name="Mayer K.F."/>
            <person name="Moreau H."/>
            <person name="Not F."/>
            <person name="Otillar R."/>
            <person name="Panaud O."/>
            <person name="Pangilinan J."/>
            <person name="Paulsen I."/>
            <person name="Piegu B."/>
            <person name="Poliakov A."/>
            <person name="Robbens S."/>
            <person name="Schmutz J."/>
            <person name="Toulza E."/>
            <person name="Wyss T."/>
            <person name="Zelensky A."/>
            <person name="Zhou K."/>
            <person name="Armbrust E.V."/>
            <person name="Bhattacharya D."/>
            <person name="Goodenough U.W."/>
            <person name="Van de Peer Y."/>
            <person name="Grigoriev I.V."/>
        </authorList>
    </citation>
    <scope>NUCLEOTIDE SEQUENCE [LARGE SCALE GENOMIC DNA]</scope>
    <source>
        <strain evidence="5">RCC299 / NOUM17</strain>
    </source>
</reference>
<feature type="region of interest" description="Disordered" evidence="1">
    <location>
        <begin position="410"/>
        <end position="429"/>
    </location>
</feature>
<dbReference type="PROSITE" id="PS51787">
    <property type="entry name" value="LON_N"/>
    <property type="match status" value="1"/>
</dbReference>
<dbReference type="KEGG" id="mis:MICPUN_100957"/>
<feature type="domain" description="Lon N-terminal" evidence="2">
    <location>
        <begin position="51"/>
        <end position="291"/>
    </location>
</feature>
<dbReference type="Gene3D" id="2.30.130.40">
    <property type="entry name" value="LON domain-like"/>
    <property type="match status" value="1"/>
</dbReference>
<dbReference type="InterPro" id="IPR034750">
    <property type="entry name" value="CULT"/>
</dbReference>
<dbReference type="PROSITE" id="PS51788">
    <property type="entry name" value="CULT"/>
    <property type="match status" value="1"/>
</dbReference>
<protein>
    <recommendedName>
        <fullName evidence="6">Protein cereblon</fullName>
    </recommendedName>
</protein>
<feature type="compositionally biased region" description="Basic and acidic residues" evidence="1">
    <location>
        <begin position="506"/>
        <end position="515"/>
    </location>
</feature>
<organism evidence="4 5">
    <name type="scientific">Micromonas commoda (strain RCC299 / NOUM17 / CCMP2709)</name>
    <name type="common">Picoplanktonic green alga</name>
    <dbReference type="NCBI Taxonomy" id="296587"/>
    <lineage>
        <taxon>Eukaryota</taxon>
        <taxon>Viridiplantae</taxon>
        <taxon>Chlorophyta</taxon>
        <taxon>Mamiellophyceae</taxon>
        <taxon>Mamiellales</taxon>
        <taxon>Mamiellaceae</taxon>
        <taxon>Micromonas</taxon>
    </lineage>
</organism>
<dbReference type="Gene3D" id="2.170.150.20">
    <property type="entry name" value="Peptide methionine sulfoxide reductase"/>
    <property type="match status" value="1"/>
</dbReference>
<dbReference type="Pfam" id="PF02190">
    <property type="entry name" value="LON_substr_bdg"/>
    <property type="match status" value="1"/>
</dbReference>
<dbReference type="FunFam" id="2.170.150.20:FF:000007">
    <property type="entry name" value="Protein cereblon"/>
    <property type="match status" value="1"/>
</dbReference>
<dbReference type="InterPro" id="IPR046336">
    <property type="entry name" value="Lon_prtase_N_sf"/>
</dbReference>
<dbReference type="RefSeq" id="XP_002503193.1">
    <property type="nucleotide sequence ID" value="XM_002503147.1"/>
</dbReference>
<dbReference type="GeneID" id="8244480"/>
<dbReference type="eggNOG" id="KOG1400">
    <property type="taxonomic scope" value="Eukaryota"/>
</dbReference>
<dbReference type="OrthoDB" id="267517at2759"/>
<keyword evidence="5" id="KW-1185">Reference proteome</keyword>
<dbReference type="InParanoid" id="C1E849"/>
<feature type="region of interest" description="Disordered" evidence="1">
    <location>
        <begin position="452"/>
        <end position="515"/>
    </location>
</feature>
<gene>
    <name evidence="4" type="ORF">MICPUN_100957</name>
</gene>
<evidence type="ECO:0000256" key="1">
    <source>
        <dbReference type="SAM" id="MobiDB-lite"/>
    </source>
</evidence>
<proteinExistence type="predicted"/>
<feature type="compositionally biased region" description="Acidic residues" evidence="1">
    <location>
        <begin position="472"/>
        <end position="496"/>
    </location>
</feature>
<dbReference type="InterPro" id="IPR003111">
    <property type="entry name" value="Lon_prtase_N"/>
</dbReference>
<dbReference type="AlphaFoldDB" id="C1E849"/>